<keyword evidence="3" id="KW-1185">Reference proteome</keyword>
<feature type="region of interest" description="Disordered" evidence="1">
    <location>
        <begin position="1"/>
        <end position="57"/>
    </location>
</feature>
<evidence type="ECO:0000313" key="3">
    <source>
        <dbReference type="Proteomes" id="UP000886998"/>
    </source>
</evidence>
<proteinExistence type="predicted"/>
<comment type="caution">
    <text evidence="2">The sequence shown here is derived from an EMBL/GenBank/DDBJ whole genome shotgun (WGS) entry which is preliminary data.</text>
</comment>
<name>A0A8X7C3T3_9ARAC</name>
<gene>
    <name evidence="2" type="ORF">TNIN_254021</name>
</gene>
<dbReference type="EMBL" id="BMAV01008203">
    <property type="protein sequence ID" value="GFY51574.1"/>
    <property type="molecule type" value="Genomic_DNA"/>
</dbReference>
<dbReference type="Proteomes" id="UP000886998">
    <property type="component" value="Unassembled WGS sequence"/>
</dbReference>
<organism evidence="2 3">
    <name type="scientific">Trichonephila inaurata madagascariensis</name>
    <dbReference type="NCBI Taxonomy" id="2747483"/>
    <lineage>
        <taxon>Eukaryota</taxon>
        <taxon>Metazoa</taxon>
        <taxon>Ecdysozoa</taxon>
        <taxon>Arthropoda</taxon>
        <taxon>Chelicerata</taxon>
        <taxon>Arachnida</taxon>
        <taxon>Araneae</taxon>
        <taxon>Araneomorphae</taxon>
        <taxon>Entelegynae</taxon>
        <taxon>Araneoidea</taxon>
        <taxon>Nephilidae</taxon>
        <taxon>Trichonephila</taxon>
        <taxon>Trichonephila inaurata</taxon>
    </lineage>
</organism>
<feature type="compositionally biased region" description="Polar residues" evidence="1">
    <location>
        <begin position="13"/>
        <end position="31"/>
    </location>
</feature>
<dbReference type="AlphaFoldDB" id="A0A8X7C3T3"/>
<protein>
    <submittedName>
        <fullName evidence="2">Uncharacterized protein</fullName>
    </submittedName>
</protein>
<evidence type="ECO:0000313" key="2">
    <source>
        <dbReference type="EMBL" id="GFY51574.1"/>
    </source>
</evidence>
<sequence>MDSENDYVKSEFCISQSEEPCSDLSSDNINSESKESEAEDLSSAVKRKPDVISSLSPEEMETYSYCPGYRFGKYPRMKRAMQNDEKMRK</sequence>
<accession>A0A8X7C3T3</accession>
<evidence type="ECO:0000256" key="1">
    <source>
        <dbReference type="SAM" id="MobiDB-lite"/>
    </source>
</evidence>
<reference evidence="2" key="1">
    <citation type="submission" date="2020-08" db="EMBL/GenBank/DDBJ databases">
        <title>Multicomponent nature underlies the extraordinary mechanical properties of spider dragline silk.</title>
        <authorList>
            <person name="Kono N."/>
            <person name="Nakamura H."/>
            <person name="Mori M."/>
            <person name="Yoshida Y."/>
            <person name="Ohtoshi R."/>
            <person name="Malay A.D."/>
            <person name="Moran D.A.P."/>
            <person name="Tomita M."/>
            <person name="Numata K."/>
            <person name="Arakawa K."/>
        </authorList>
    </citation>
    <scope>NUCLEOTIDE SEQUENCE</scope>
</reference>